<feature type="compositionally biased region" description="Polar residues" evidence="1">
    <location>
        <begin position="79"/>
        <end position="92"/>
    </location>
</feature>
<organism evidence="2 3">
    <name type="scientific">Liquidambar formosana</name>
    <name type="common">Formosan gum</name>
    <dbReference type="NCBI Taxonomy" id="63359"/>
    <lineage>
        <taxon>Eukaryota</taxon>
        <taxon>Viridiplantae</taxon>
        <taxon>Streptophyta</taxon>
        <taxon>Embryophyta</taxon>
        <taxon>Tracheophyta</taxon>
        <taxon>Spermatophyta</taxon>
        <taxon>Magnoliopsida</taxon>
        <taxon>eudicotyledons</taxon>
        <taxon>Gunneridae</taxon>
        <taxon>Pentapetalae</taxon>
        <taxon>Saxifragales</taxon>
        <taxon>Altingiaceae</taxon>
        <taxon>Liquidambar</taxon>
    </lineage>
</organism>
<protein>
    <submittedName>
        <fullName evidence="2">Uncharacterized protein</fullName>
    </submittedName>
</protein>
<sequence>MTRTKKISDLRMSGIFGCTIPMNNRFANPVKEAMISSASPANQCRIFRSTSLVSFVPKKHGVANPFKQPFIVSSASPFNSQLPRSPHDSTSPPFDRQLPPLPNYPISPPVGHASFVKFTWDEKDLASEESLRDLYERWMIYHKVSRSGEEKEKRFKVFKDTGFLEVVRRRKSVSKCLRIRRNTFWIITRKGILPIWR</sequence>
<accession>A0AAP0RBK0</accession>
<comment type="caution">
    <text evidence="2">The sequence shown here is derived from an EMBL/GenBank/DDBJ whole genome shotgun (WGS) entry which is preliminary data.</text>
</comment>
<gene>
    <name evidence="2" type="ORF">L1049_021867</name>
</gene>
<name>A0AAP0RBK0_LIQFO</name>
<feature type="region of interest" description="Disordered" evidence="1">
    <location>
        <begin position="79"/>
        <end position="98"/>
    </location>
</feature>
<reference evidence="2 3" key="1">
    <citation type="journal article" date="2024" name="Plant J.">
        <title>Genome sequences and population genomics reveal climatic adaptation and genomic divergence between two closely related sweetgum species.</title>
        <authorList>
            <person name="Xu W.Q."/>
            <person name="Ren C.Q."/>
            <person name="Zhang X.Y."/>
            <person name="Comes H.P."/>
            <person name="Liu X.H."/>
            <person name="Li Y.G."/>
            <person name="Kettle C.J."/>
            <person name="Jalonen R."/>
            <person name="Gaisberger H."/>
            <person name="Ma Y.Z."/>
            <person name="Qiu Y.X."/>
        </authorList>
    </citation>
    <scope>NUCLEOTIDE SEQUENCE [LARGE SCALE GENOMIC DNA]</scope>
    <source>
        <strain evidence="2">Hangzhou</strain>
    </source>
</reference>
<proteinExistence type="predicted"/>
<dbReference type="Gene3D" id="1.10.287.2250">
    <property type="match status" value="1"/>
</dbReference>
<dbReference type="EMBL" id="JBBPBK010000011">
    <property type="protein sequence ID" value="KAK9274617.1"/>
    <property type="molecule type" value="Genomic_DNA"/>
</dbReference>
<evidence type="ECO:0000313" key="3">
    <source>
        <dbReference type="Proteomes" id="UP001415857"/>
    </source>
</evidence>
<evidence type="ECO:0000256" key="1">
    <source>
        <dbReference type="SAM" id="MobiDB-lite"/>
    </source>
</evidence>
<dbReference type="AlphaFoldDB" id="A0AAP0RBK0"/>
<evidence type="ECO:0000313" key="2">
    <source>
        <dbReference type="EMBL" id="KAK9274617.1"/>
    </source>
</evidence>
<dbReference type="Proteomes" id="UP001415857">
    <property type="component" value="Unassembled WGS sequence"/>
</dbReference>
<keyword evidence="3" id="KW-1185">Reference proteome</keyword>